<dbReference type="RefSeq" id="WP_006501789.1">
    <property type="nucleotide sequence ID" value="NZ_BAGZ01000004.1"/>
</dbReference>
<name>K6W5E5_9MICO</name>
<feature type="transmembrane region" description="Helical" evidence="9">
    <location>
        <begin position="278"/>
        <end position="301"/>
    </location>
</feature>
<dbReference type="STRING" id="100225.SAMN05421595_2174"/>
<evidence type="ECO:0000256" key="1">
    <source>
        <dbReference type="ARBA" id="ARBA00004141"/>
    </source>
</evidence>
<proteinExistence type="inferred from homology"/>
<dbReference type="GO" id="GO:0005886">
    <property type="term" value="C:plasma membrane"/>
    <property type="evidence" value="ECO:0007669"/>
    <property type="project" value="TreeGrafter"/>
</dbReference>
<evidence type="ECO:0000256" key="8">
    <source>
        <dbReference type="SAM" id="MobiDB-lite"/>
    </source>
</evidence>
<feature type="transmembrane region" description="Helical" evidence="9">
    <location>
        <begin position="95"/>
        <end position="114"/>
    </location>
</feature>
<dbReference type="Proteomes" id="UP000008495">
    <property type="component" value="Unassembled WGS sequence"/>
</dbReference>
<feature type="transmembrane region" description="Helical" evidence="9">
    <location>
        <begin position="395"/>
        <end position="413"/>
    </location>
</feature>
<feature type="transmembrane region" description="Helical" evidence="9">
    <location>
        <begin position="159"/>
        <end position="177"/>
    </location>
</feature>
<dbReference type="EMBL" id="BAGZ01000004">
    <property type="protein sequence ID" value="GAB77037.1"/>
    <property type="molecule type" value="Genomic_DNA"/>
</dbReference>
<evidence type="ECO:0000256" key="9">
    <source>
        <dbReference type="SAM" id="Phobius"/>
    </source>
</evidence>
<organism evidence="10 11">
    <name type="scientific">Austwickia chelonae NBRC 105200</name>
    <dbReference type="NCBI Taxonomy" id="1184607"/>
    <lineage>
        <taxon>Bacteria</taxon>
        <taxon>Bacillati</taxon>
        <taxon>Actinomycetota</taxon>
        <taxon>Actinomycetes</taxon>
        <taxon>Micrococcales</taxon>
        <taxon>Dermatophilaceae</taxon>
        <taxon>Austwickia</taxon>
    </lineage>
</organism>
<feature type="transmembrane region" description="Helical" evidence="9">
    <location>
        <begin position="189"/>
        <end position="211"/>
    </location>
</feature>
<dbReference type="PIRSF" id="PIRSF002744">
    <property type="entry name" value="Pur-cyt_permease"/>
    <property type="match status" value="1"/>
</dbReference>
<evidence type="ECO:0000256" key="2">
    <source>
        <dbReference type="ARBA" id="ARBA00008974"/>
    </source>
</evidence>
<keyword evidence="3 7" id="KW-0813">Transport</keyword>
<feature type="transmembrane region" description="Helical" evidence="9">
    <location>
        <begin position="134"/>
        <end position="152"/>
    </location>
</feature>
<comment type="caution">
    <text evidence="10">The sequence shown here is derived from an EMBL/GenBank/DDBJ whole genome shotgun (WGS) entry which is preliminary data.</text>
</comment>
<evidence type="ECO:0000256" key="7">
    <source>
        <dbReference type="PIRNR" id="PIRNR002744"/>
    </source>
</evidence>
<comment type="subcellular location">
    <subcellularLocation>
        <location evidence="1">Membrane</location>
        <topology evidence="1">Multi-pass membrane protein</topology>
    </subcellularLocation>
</comment>
<feature type="transmembrane region" description="Helical" evidence="9">
    <location>
        <begin position="354"/>
        <end position="375"/>
    </location>
</feature>
<comment type="similarity">
    <text evidence="2 7">Belongs to the purine-cytosine permease (2.A.39) family.</text>
</comment>
<protein>
    <submittedName>
        <fullName evidence="10">Putative transporter</fullName>
    </submittedName>
</protein>
<dbReference type="GO" id="GO:0022857">
    <property type="term" value="F:transmembrane transporter activity"/>
    <property type="evidence" value="ECO:0007669"/>
    <property type="project" value="InterPro"/>
</dbReference>
<feature type="region of interest" description="Disordered" evidence="8">
    <location>
        <begin position="471"/>
        <end position="497"/>
    </location>
</feature>
<sequence length="497" mass="52685">MKAAPSGVERRSIDVIPAGERHGRPMSQFTLWFGANMQITALVDGALAVVFGADALWAIIGLTLGNMLGGAVMALHSAQGPRLGLPQMISSRAQFGVVGAIVPLVLVVLMYLGFASTGTVLSGQAINRMVGASSPAFGIVVFGVITAVVAIVGYRWIHALGRVATVTGIAGWLWLAYKLFTSHDVASFFTAPSFDIVTFLLAISLGAGWQLTYGPYVADYSRYLPQDTPDRVTFWATFSGSVLGSSWSMALGVLIASVPGSGFLKNQVGFLGDLSGGGAIAIVLYLVIVIGKLTVNTLNAYGGSMTMLTTVSAFQRSAVIPAMWRAVWICVFIVASVLVALLASADFLNNFKNFVLVLLMVFTPWSAINLVDYYLVSRERVDIPALYDPKGRYGAWNWPTLAIYLLGVLAQIPFLAQTMYTGPLTKMLGGTDISWIVGLVLTAVVYYPVAKRTQDVPETMIFPAGSGLGPAESPVGDAAPDGAIPVEKVGEGQDARP</sequence>
<feature type="transmembrane region" description="Helical" evidence="9">
    <location>
        <begin position="29"/>
        <end position="49"/>
    </location>
</feature>
<dbReference type="Gene3D" id="1.10.4160.10">
    <property type="entry name" value="Hydantoin permease"/>
    <property type="match status" value="1"/>
</dbReference>
<accession>K6W5E5</accession>
<dbReference type="OrthoDB" id="9809167at2"/>
<feature type="compositionally biased region" description="Basic and acidic residues" evidence="8">
    <location>
        <begin position="488"/>
        <end position="497"/>
    </location>
</feature>
<dbReference type="InterPro" id="IPR026030">
    <property type="entry name" value="Pur-cyt_permease_Fcy2/21/22"/>
</dbReference>
<reference evidence="10 11" key="1">
    <citation type="submission" date="2012-08" db="EMBL/GenBank/DDBJ databases">
        <title>Whole genome shotgun sequence of Austwickia chelonae NBRC 105200.</title>
        <authorList>
            <person name="Yoshida I."/>
            <person name="Hosoyama A."/>
            <person name="Tsuchikane K."/>
            <person name="Katsumata H."/>
            <person name="Ando Y."/>
            <person name="Ohji S."/>
            <person name="Hamada M."/>
            <person name="Tamura T."/>
            <person name="Yamazoe A."/>
            <person name="Yamazaki S."/>
            <person name="Fujita N."/>
        </authorList>
    </citation>
    <scope>NUCLEOTIDE SEQUENCE [LARGE SCALE GENOMIC DNA]</scope>
    <source>
        <strain evidence="10 11">NBRC 105200</strain>
    </source>
</reference>
<keyword evidence="4 9" id="KW-0812">Transmembrane</keyword>
<evidence type="ECO:0000256" key="4">
    <source>
        <dbReference type="ARBA" id="ARBA00022692"/>
    </source>
</evidence>
<dbReference type="eggNOG" id="COG1457">
    <property type="taxonomic scope" value="Bacteria"/>
</dbReference>
<evidence type="ECO:0000313" key="10">
    <source>
        <dbReference type="EMBL" id="GAB77037.1"/>
    </source>
</evidence>
<evidence type="ECO:0000313" key="11">
    <source>
        <dbReference type="Proteomes" id="UP000008495"/>
    </source>
</evidence>
<evidence type="ECO:0000256" key="6">
    <source>
        <dbReference type="ARBA" id="ARBA00023136"/>
    </source>
</evidence>
<dbReference type="Pfam" id="PF02133">
    <property type="entry name" value="Transp_cyt_pur"/>
    <property type="match status" value="1"/>
</dbReference>
<feature type="transmembrane region" description="Helical" evidence="9">
    <location>
        <begin position="322"/>
        <end position="342"/>
    </location>
</feature>
<keyword evidence="11" id="KW-1185">Reference proteome</keyword>
<evidence type="ECO:0000256" key="3">
    <source>
        <dbReference type="ARBA" id="ARBA00022448"/>
    </source>
</evidence>
<dbReference type="InterPro" id="IPR001248">
    <property type="entry name" value="Pur-cyt_permease"/>
</dbReference>
<feature type="transmembrane region" description="Helical" evidence="9">
    <location>
        <begin position="55"/>
        <end position="75"/>
    </location>
</feature>
<dbReference type="AlphaFoldDB" id="K6W5E5"/>
<keyword evidence="5 9" id="KW-1133">Transmembrane helix</keyword>
<feature type="transmembrane region" description="Helical" evidence="9">
    <location>
        <begin position="433"/>
        <end position="450"/>
    </location>
</feature>
<dbReference type="PANTHER" id="PTHR31806:SF1">
    <property type="entry name" value="PURINE-CYTOSINE PERMEASE FCY2-RELATED"/>
    <property type="match status" value="1"/>
</dbReference>
<dbReference type="PANTHER" id="PTHR31806">
    <property type="entry name" value="PURINE-CYTOSINE PERMEASE FCY2-RELATED"/>
    <property type="match status" value="1"/>
</dbReference>
<keyword evidence="6 7" id="KW-0472">Membrane</keyword>
<gene>
    <name evidence="10" type="ORF">AUCHE_04_00780</name>
</gene>
<dbReference type="CDD" id="cd11484">
    <property type="entry name" value="SLC-NCS1sbd_CobB-like"/>
    <property type="match status" value="1"/>
</dbReference>
<feature type="transmembrane region" description="Helical" evidence="9">
    <location>
        <begin position="232"/>
        <end position="258"/>
    </location>
</feature>
<evidence type="ECO:0000256" key="5">
    <source>
        <dbReference type="ARBA" id="ARBA00022989"/>
    </source>
</evidence>